<dbReference type="FunFam" id="3.30.420.10:FF:000012">
    <property type="entry name" value="DNA polymerase III subunit epsilon"/>
    <property type="match status" value="1"/>
</dbReference>
<evidence type="ECO:0000259" key="19">
    <source>
        <dbReference type="SMART" id="SM00479"/>
    </source>
</evidence>
<keyword evidence="6 18" id="KW-0235">DNA replication</keyword>
<dbReference type="NCBIfam" id="TIGR00573">
    <property type="entry name" value="dnaq"/>
    <property type="match status" value="1"/>
</dbReference>
<keyword evidence="7 18" id="KW-0540">Nuclease</keyword>
<name>A0A8J3FXS6_9BURK</name>
<comment type="cofactor">
    <cofactor evidence="17">
        <name>Mg(2+)</name>
        <dbReference type="ChEBI" id="CHEBI:18420"/>
    </cofactor>
    <cofactor evidence="17">
        <name>Mn(2+)</name>
        <dbReference type="ChEBI" id="CHEBI:29035"/>
    </cofactor>
    <text evidence="17">Binds 2 divalent metal cations. Magnesium or manganese.</text>
</comment>
<dbReference type="PANTHER" id="PTHR30231:SF41">
    <property type="entry name" value="DNA POLYMERASE III SUBUNIT EPSILON"/>
    <property type="match status" value="1"/>
</dbReference>
<dbReference type="GO" id="GO:0008408">
    <property type="term" value="F:3'-5' exonuclease activity"/>
    <property type="evidence" value="ECO:0007669"/>
    <property type="project" value="TreeGrafter"/>
</dbReference>
<comment type="caution">
    <text evidence="20">The sequence shown here is derived from an EMBL/GenBank/DDBJ whole genome shotgun (WGS) entry which is preliminary data.</text>
</comment>
<comment type="cofactor">
    <cofactor evidence="1 18">
        <name>Mn(2+)</name>
        <dbReference type="ChEBI" id="CHEBI:29035"/>
    </cofactor>
</comment>
<feature type="binding site" evidence="16">
    <location>
        <position position="9"/>
    </location>
    <ligand>
        <name>substrate</name>
    </ligand>
</feature>
<reference evidence="20" key="2">
    <citation type="submission" date="2020-09" db="EMBL/GenBank/DDBJ databases">
        <authorList>
            <person name="Sun Q."/>
            <person name="Kim S."/>
        </authorList>
    </citation>
    <scope>NUCLEOTIDE SEQUENCE</scope>
    <source>
        <strain evidence="20">KCTC 32501</strain>
    </source>
</reference>
<evidence type="ECO:0000256" key="8">
    <source>
        <dbReference type="ARBA" id="ARBA00022723"/>
    </source>
</evidence>
<evidence type="ECO:0000256" key="14">
    <source>
        <dbReference type="ARBA" id="ARBA00049244"/>
    </source>
</evidence>
<keyword evidence="12 18" id="KW-0239">DNA-directed DNA polymerase</keyword>
<dbReference type="GO" id="GO:0003887">
    <property type="term" value="F:DNA-directed DNA polymerase activity"/>
    <property type="evidence" value="ECO:0007669"/>
    <property type="project" value="UniProtKB-KW"/>
</dbReference>
<keyword evidence="10 18" id="KW-0269">Exonuclease</keyword>
<dbReference type="Gene3D" id="3.30.420.10">
    <property type="entry name" value="Ribonuclease H-like superfamily/Ribonuclease H"/>
    <property type="match status" value="1"/>
</dbReference>
<dbReference type="InterPro" id="IPR012337">
    <property type="entry name" value="RNaseH-like_sf"/>
</dbReference>
<evidence type="ECO:0000313" key="20">
    <source>
        <dbReference type="EMBL" id="GHA67061.1"/>
    </source>
</evidence>
<dbReference type="CDD" id="cd06131">
    <property type="entry name" value="DNA_pol_III_epsilon_Ecoli_like"/>
    <property type="match status" value="1"/>
</dbReference>
<evidence type="ECO:0000256" key="4">
    <source>
        <dbReference type="ARBA" id="ARBA00022679"/>
    </source>
</evidence>
<keyword evidence="11 17" id="KW-0460">Magnesium</keyword>
<evidence type="ECO:0000256" key="5">
    <source>
        <dbReference type="ARBA" id="ARBA00022695"/>
    </source>
</evidence>
<accession>A0A8J3FXS6</accession>
<dbReference type="RefSeq" id="WP_189490948.1">
    <property type="nucleotide sequence ID" value="NZ_BMZG01000002.1"/>
</dbReference>
<dbReference type="GO" id="GO:0005829">
    <property type="term" value="C:cytosol"/>
    <property type="evidence" value="ECO:0007669"/>
    <property type="project" value="TreeGrafter"/>
</dbReference>
<evidence type="ECO:0000256" key="15">
    <source>
        <dbReference type="PIRSR" id="PIRSR606309-1"/>
    </source>
</evidence>
<keyword evidence="13 17" id="KW-0464">Manganese</keyword>
<feature type="binding site" evidence="16">
    <location>
        <position position="156"/>
    </location>
    <ligand>
        <name>substrate</name>
    </ligand>
</feature>
<evidence type="ECO:0000256" key="16">
    <source>
        <dbReference type="PIRSR" id="PIRSR606309-2"/>
    </source>
</evidence>
<evidence type="ECO:0000256" key="18">
    <source>
        <dbReference type="RuleBase" id="RU364087"/>
    </source>
</evidence>
<feature type="domain" description="Exonuclease" evidence="19">
    <location>
        <begin position="2"/>
        <end position="173"/>
    </location>
</feature>
<dbReference type="SUPFAM" id="SSF53098">
    <property type="entry name" value="Ribonuclease H-like"/>
    <property type="match status" value="1"/>
</dbReference>
<organism evidence="20 21">
    <name type="scientific">Formosimonas limnophila</name>
    <dbReference type="NCBI Taxonomy" id="1384487"/>
    <lineage>
        <taxon>Bacteria</taxon>
        <taxon>Pseudomonadati</taxon>
        <taxon>Pseudomonadota</taxon>
        <taxon>Betaproteobacteria</taxon>
        <taxon>Burkholderiales</taxon>
        <taxon>Burkholderiaceae</taxon>
        <taxon>Formosimonas</taxon>
    </lineage>
</organism>
<keyword evidence="4 18" id="KW-0808">Transferase</keyword>
<dbReference type="Pfam" id="PF00929">
    <property type="entry name" value="RNase_T"/>
    <property type="match status" value="1"/>
</dbReference>
<reference evidence="20" key="1">
    <citation type="journal article" date="2014" name="Int. J. Syst. Evol. Microbiol.">
        <title>Complete genome sequence of Corynebacterium casei LMG S-19264T (=DSM 44701T), isolated from a smear-ripened cheese.</title>
        <authorList>
            <consortium name="US DOE Joint Genome Institute (JGI-PGF)"/>
            <person name="Walter F."/>
            <person name="Albersmeier A."/>
            <person name="Kalinowski J."/>
            <person name="Ruckert C."/>
        </authorList>
    </citation>
    <scope>NUCLEOTIDE SEQUENCE</scope>
    <source>
        <strain evidence="20">KCTC 32501</strain>
    </source>
</reference>
<evidence type="ECO:0000256" key="1">
    <source>
        <dbReference type="ARBA" id="ARBA00001936"/>
    </source>
</evidence>
<dbReference type="SMART" id="SM00479">
    <property type="entry name" value="EXOIII"/>
    <property type="match status" value="1"/>
</dbReference>
<dbReference type="NCBIfam" id="TIGR01406">
    <property type="entry name" value="dnaQ_proteo"/>
    <property type="match status" value="1"/>
</dbReference>
<comment type="subunit">
    <text evidence="18">DNA polymerase III contains a core (composed of alpha, epsilon and theta chains) that associates with a tau subunit. This core dimerizes to form the POLIII' complex. PolIII' associates with the gamma complex (composed of gamma, delta, delta', psi and chi chains) and with the beta chain to form the complete DNA polymerase III complex.</text>
</comment>
<evidence type="ECO:0000313" key="21">
    <source>
        <dbReference type="Proteomes" id="UP000614287"/>
    </source>
</evidence>
<evidence type="ECO:0000256" key="6">
    <source>
        <dbReference type="ARBA" id="ARBA00022705"/>
    </source>
</evidence>
<feature type="binding site" evidence="17">
    <location>
        <position position="7"/>
    </location>
    <ligand>
        <name>a divalent metal cation</name>
        <dbReference type="ChEBI" id="CHEBI:60240"/>
        <label>1</label>
        <note>catalytic</note>
    </ligand>
</feature>
<sequence length="237" mass="25928">MRHIILDTETTGLDPAQGHKLVEIGCVEMINRQLTGRHFHHYVNPQRESDEGALRVHGLTTEFLSDKPLFKDIAADLLEFIDGATVLIHNAAFDTKFINAELEAIGTAPMNTICQIEDTLAMAKEMFPGKRNNLDALCERLGVSNSHRVLHGALLDAEILAEVYLAMTRGQETLGMELNVSAATGKKGKAIDVRQLVLPFIEVSAQELQAHADMMELLGKKSKDGAVWGASQLDSAS</sequence>
<gene>
    <name evidence="18 20" type="primary">dnaQ</name>
    <name evidence="20" type="ORF">GCM10009007_04540</name>
</gene>
<comment type="function">
    <text evidence="18">DNA polymerase III is a complex, multichain enzyme responsible for most of the replicative synthesis in bacteria. The epsilon subunit contain the editing function and is a proofreading 3'-5' exonuclease.</text>
</comment>
<dbReference type="GO" id="GO:0046872">
    <property type="term" value="F:metal ion binding"/>
    <property type="evidence" value="ECO:0007669"/>
    <property type="project" value="UniProtKB-KW"/>
</dbReference>
<dbReference type="InterPro" id="IPR006054">
    <property type="entry name" value="DnaQ"/>
</dbReference>
<dbReference type="Proteomes" id="UP000614287">
    <property type="component" value="Unassembled WGS sequence"/>
</dbReference>
<keyword evidence="8 17" id="KW-0479">Metal-binding</keyword>
<dbReference type="PANTHER" id="PTHR30231">
    <property type="entry name" value="DNA POLYMERASE III SUBUNIT EPSILON"/>
    <property type="match status" value="1"/>
</dbReference>
<feature type="binding site" evidence="16">
    <location>
        <position position="7"/>
    </location>
    <ligand>
        <name>substrate</name>
    </ligand>
</feature>
<comment type="catalytic activity">
    <reaction evidence="14 18">
        <text>DNA(n) + a 2'-deoxyribonucleoside 5'-triphosphate = DNA(n+1) + diphosphate</text>
        <dbReference type="Rhea" id="RHEA:22508"/>
        <dbReference type="Rhea" id="RHEA-COMP:17339"/>
        <dbReference type="Rhea" id="RHEA-COMP:17340"/>
        <dbReference type="ChEBI" id="CHEBI:33019"/>
        <dbReference type="ChEBI" id="CHEBI:61560"/>
        <dbReference type="ChEBI" id="CHEBI:173112"/>
        <dbReference type="EC" id="2.7.7.7"/>
    </reaction>
</comment>
<proteinExistence type="predicted"/>
<evidence type="ECO:0000256" key="17">
    <source>
        <dbReference type="PIRSR" id="PIRSR606309-3"/>
    </source>
</evidence>
<evidence type="ECO:0000256" key="12">
    <source>
        <dbReference type="ARBA" id="ARBA00022932"/>
    </source>
</evidence>
<dbReference type="InterPro" id="IPR013520">
    <property type="entry name" value="Ribonucl_H"/>
</dbReference>
<dbReference type="GO" id="GO:0003677">
    <property type="term" value="F:DNA binding"/>
    <property type="evidence" value="ECO:0007669"/>
    <property type="project" value="InterPro"/>
</dbReference>
<evidence type="ECO:0000256" key="2">
    <source>
        <dbReference type="ARBA" id="ARBA00012417"/>
    </source>
</evidence>
<evidence type="ECO:0000256" key="9">
    <source>
        <dbReference type="ARBA" id="ARBA00022801"/>
    </source>
</evidence>
<protein>
    <recommendedName>
        <fullName evidence="3 18">DNA polymerase III subunit epsilon</fullName>
        <ecNumber evidence="2 18">2.7.7.7</ecNumber>
    </recommendedName>
</protein>
<evidence type="ECO:0000256" key="13">
    <source>
        <dbReference type="ARBA" id="ARBA00023211"/>
    </source>
</evidence>
<keyword evidence="9 18" id="KW-0378">Hydrolase</keyword>
<feature type="binding site" evidence="17">
    <location>
        <position position="9"/>
    </location>
    <ligand>
        <name>a divalent metal cation</name>
        <dbReference type="ChEBI" id="CHEBI:60240"/>
        <label>1</label>
        <note>catalytic</note>
    </ligand>
</feature>
<keyword evidence="21" id="KW-1185">Reference proteome</keyword>
<dbReference type="InterPro" id="IPR036397">
    <property type="entry name" value="RNaseH_sf"/>
</dbReference>
<dbReference type="AlphaFoldDB" id="A0A8J3FXS6"/>
<feature type="binding site" evidence="16">
    <location>
        <position position="57"/>
    </location>
    <ligand>
        <name>substrate</name>
    </ligand>
</feature>
<evidence type="ECO:0000256" key="7">
    <source>
        <dbReference type="ARBA" id="ARBA00022722"/>
    </source>
</evidence>
<dbReference type="EMBL" id="BMZG01000002">
    <property type="protein sequence ID" value="GHA67061.1"/>
    <property type="molecule type" value="Genomic_DNA"/>
</dbReference>
<keyword evidence="5 18" id="KW-0548">Nucleotidyltransferase</keyword>
<evidence type="ECO:0000256" key="10">
    <source>
        <dbReference type="ARBA" id="ARBA00022839"/>
    </source>
</evidence>
<dbReference type="NCBIfam" id="NF004316">
    <property type="entry name" value="PRK05711.1"/>
    <property type="match status" value="1"/>
</dbReference>
<feature type="binding site" evidence="17">
    <location>
        <position position="156"/>
    </location>
    <ligand>
        <name>a divalent metal cation</name>
        <dbReference type="ChEBI" id="CHEBI:60240"/>
        <label>1</label>
        <note>catalytic</note>
    </ligand>
</feature>
<dbReference type="GO" id="GO:0045004">
    <property type="term" value="P:DNA replication proofreading"/>
    <property type="evidence" value="ECO:0007669"/>
    <property type="project" value="TreeGrafter"/>
</dbReference>
<evidence type="ECO:0000256" key="11">
    <source>
        <dbReference type="ARBA" id="ARBA00022842"/>
    </source>
</evidence>
<dbReference type="EC" id="2.7.7.7" evidence="2 18"/>
<evidence type="ECO:0000256" key="3">
    <source>
        <dbReference type="ARBA" id="ARBA00020352"/>
    </source>
</evidence>
<feature type="active site" description="Proton acceptor" evidence="15">
    <location>
        <position position="151"/>
    </location>
</feature>
<dbReference type="InterPro" id="IPR006309">
    <property type="entry name" value="DnaQ_proteo"/>
</dbReference>